<proteinExistence type="predicted"/>
<name>M3YPK2_MUSPF</name>
<evidence type="ECO:0000256" key="1">
    <source>
        <dbReference type="SAM" id="MobiDB-lite"/>
    </source>
</evidence>
<evidence type="ECO:0000313" key="2">
    <source>
        <dbReference type="Ensembl" id="ENSMPUP00000013260.1"/>
    </source>
</evidence>
<protein>
    <submittedName>
        <fullName evidence="2">Uncharacterized protein</fullName>
    </submittedName>
</protein>
<feature type="region of interest" description="Disordered" evidence="1">
    <location>
        <begin position="1"/>
        <end position="63"/>
    </location>
</feature>
<sequence length="119" mass="13421">MRRRAHALCFSPGPRFGQEEASRAPSVTQLVSMTPFHPHDRQRRRNPHPRFVDKKTKASLENLSRPFVVPARPSLSSPPSPLSSRPARAQAAAARALHLFILRCESQVFLSRLFLLKTS</sequence>
<dbReference type="AlphaFoldDB" id="M3YPK2"/>
<dbReference type="HOGENOM" id="CLU_2060726_0_0_1"/>
<organism evidence="2">
    <name type="scientific">Mustela putorius furo</name>
    <name type="common">European domestic ferret</name>
    <name type="synonym">Mustela furo</name>
    <dbReference type="NCBI Taxonomy" id="9669"/>
    <lineage>
        <taxon>Eukaryota</taxon>
        <taxon>Metazoa</taxon>
        <taxon>Chordata</taxon>
        <taxon>Craniata</taxon>
        <taxon>Vertebrata</taxon>
        <taxon>Euteleostomi</taxon>
        <taxon>Mammalia</taxon>
        <taxon>Eutheria</taxon>
        <taxon>Laurasiatheria</taxon>
        <taxon>Carnivora</taxon>
        <taxon>Caniformia</taxon>
        <taxon>Musteloidea</taxon>
        <taxon>Mustelidae</taxon>
        <taxon>Mustelinae</taxon>
        <taxon>Mustela</taxon>
    </lineage>
</organism>
<accession>M3YPK2</accession>
<dbReference type="EMBL" id="AEYP01025215">
    <property type="status" value="NOT_ANNOTATED_CDS"/>
    <property type="molecule type" value="Genomic_DNA"/>
</dbReference>
<dbReference type="InParanoid" id="M3YPK2"/>
<dbReference type="Ensembl" id="ENSMPUT00000013472.1">
    <property type="protein sequence ID" value="ENSMPUP00000013260.1"/>
    <property type="gene ID" value="ENSMPUG00000013359.1"/>
</dbReference>
<reference evidence="2" key="1">
    <citation type="submission" date="2024-06" db="UniProtKB">
        <authorList>
            <consortium name="Ensembl"/>
        </authorList>
    </citation>
    <scope>IDENTIFICATION</scope>
</reference>